<evidence type="ECO:0000256" key="3">
    <source>
        <dbReference type="ARBA" id="ARBA00011914"/>
    </source>
</evidence>
<feature type="region of interest" description="Disordered" evidence="9">
    <location>
        <begin position="1"/>
        <end position="61"/>
    </location>
</feature>
<proteinExistence type="predicted"/>
<dbReference type="EMBL" id="CAICTM010000334">
    <property type="protein sequence ID" value="CAB9508134.1"/>
    <property type="molecule type" value="Genomic_DNA"/>
</dbReference>
<dbReference type="InterPro" id="IPR029063">
    <property type="entry name" value="SAM-dependent_MTases_sf"/>
</dbReference>
<keyword evidence="5" id="KW-0963">Cytoplasm</keyword>
<evidence type="ECO:0000256" key="6">
    <source>
        <dbReference type="ARBA" id="ARBA00022603"/>
    </source>
</evidence>
<keyword evidence="7" id="KW-0808">Transferase</keyword>
<evidence type="ECO:0000256" key="9">
    <source>
        <dbReference type="SAM" id="MobiDB-lite"/>
    </source>
</evidence>
<accession>A0A9N8DT90</accession>
<keyword evidence="8" id="KW-0539">Nucleus</keyword>
<evidence type="ECO:0000256" key="8">
    <source>
        <dbReference type="ARBA" id="ARBA00023242"/>
    </source>
</evidence>
<keyword evidence="6" id="KW-0489">Methyltransferase</keyword>
<dbReference type="GO" id="GO:0005737">
    <property type="term" value="C:cytoplasm"/>
    <property type="evidence" value="ECO:0007669"/>
    <property type="project" value="UniProtKB-SubCell"/>
</dbReference>
<name>A0A9N8DT90_9STRA</name>
<evidence type="ECO:0000313" key="11">
    <source>
        <dbReference type="Proteomes" id="UP001153069"/>
    </source>
</evidence>
<evidence type="ECO:0000256" key="7">
    <source>
        <dbReference type="ARBA" id="ARBA00022679"/>
    </source>
</evidence>
<dbReference type="InterPro" id="IPR019410">
    <property type="entry name" value="Methyltransf_16"/>
</dbReference>
<dbReference type="PANTHER" id="PTHR13539:SF3">
    <property type="entry name" value="CALMODULIN-LYSINE N-METHYLTRANSFERASE"/>
    <property type="match status" value="1"/>
</dbReference>
<dbReference type="GO" id="GO:0032259">
    <property type="term" value="P:methylation"/>
    <property type="evidence" value="ECO:0007669"/>
    <property type="project" value="UniProtKB-KW"/>
</dbReference>
<gene>
    <name evidence="10" type="ORF">SEMRO_335_G119980.1</name>
</gene>
<organism evidence="10 11">
    <name type="scientific">Seminavis robusta</name>
    <dbReference type="NCBI Taxonomy" id="568900"/>
    <lineage>
        <taxon>Eukaryota</taxon>
        <taxon>Sar</taxon>
        <taxon>Stramenopiles</taxon>
        <taxon>Ochrophyta</taxon>
        <taxon>Bacillariophyta</taxon>
        <taxon>Bacillariophyceae</taxon>
        <taxon>Bacillariophycidae</taxon>
        <taxon>Naviculales</taxon>
        <taxon>Naviculaceae</taxon>
        <taxon>Seminavis</taxon>
    </lineage>
</organism>
<dbReference type="Gene3D" id="3.40.50.150">
    <property type="entry name" value="Vaccinia Virus protein VP39"/>
    <property type="match status" value="1"/>
</dbReference>
<feature type="compositionally biased region" description="Basic and acidic residues" evidence="9">
    <location>
        <begin position="33"/>
        <end position="59"/>
    </location>
</feature>
<dbReference type="GO" id="GO:0005634">
    <property type="term" value="C:nucleus"/>
    <property type="evidence" value="ECO:0007669"/>
    <property type="project" value="UniProtKB-SubCell"/>
</dbReference>
<dbReference type="AlphaFoldDB" id="A0A9N8DT90"/>
<reference evidence="10" key="1">
    <citation type="submission" date="2020-06" db="EMBL/GenBank/DDBJ databases">
        <authorList>
            <consortium name="Plant Systems Biology data submission"/>
        </authorList>
    </citation>
    <scope>NUCLEOTIDE SEQUENCE</scope>
    <source>
        <strain evidence="10">D6</strain>
    </source>
</reference>
<sequence length="534" mass="60246">MAKKTTDSTDLQAAVQSAPDNDGGSSAMIRAEISSKEIAQDNESKSDNDDAKAAKESKQRSNARWALLRNAIVKNASSKEGYTSSKIRDTSMTHSGAAEGSIHQFPGFNLLPRGRIPRSKVPEMVNLLTRPIVLEDTTNQEEDLVVKLELSLLALSALRSDKWIWEFLIQFQCKLNIQKVLERLDQRLQRSSDNPKLRIRLGKGSGWIDAEKSPDVFSETTNTCLTLKIVLAPFFPSCGIFCYSLPLFDDRKQDDTKDKDDNSTLLLTRERLGTTKTSLQELVSHHHHDGIDNTSNVCVWDCEKTLAYTLMKHLALQQPLPWWNHDDDNNNPLHILELGAGMAGLAGLSLAQTLQQRNPKKQLRLWLTDGHPQAAKNNQVHAHLMQLRFPNNAPVVKCLVLPWSMDPPREEERIPPCHVALVSDCTHFQEYHGHLLLTLVYGVAIHGCIYMCQPNRGNSLVRFLNVVRATGSAEPLLSLEWIEIPEIENDTESPTTHYDPSIHRPRLLLLRKLRAVEEADRELVRKHMSTRDDT</sequence>
<comment type="caution">
    <text evidence="10">The sequence shown here is derived from an EMBL/GenBank/DDBJ whole genome shotgun (WGS) entry which is preliminary data.</text>
</comment>
<dbReference type="OrthoDB" id="413520at2759"/>
<dbReference type="Proteomes" id="UP001153069">
    <property type="component" value="Unassembled WGS sequence"/>
</dbReference>
<evidence type="ECO:0000256" key="2">
    <source>
        <dbReference type="ARBA" id="ARBA00004496"/>
    </source>
</evidence>
<feature type="compositionally biased region" description="Polar residues" evidence="9">
    <location>
        <begin position="8"/>
        <end position="19"/>
    </location>
</feature>
<evidence type="ECO:0000256" key="4">
    <source>
        <dbReference type="ARBA" id="ARBA00020594"/>
    </source>
</evidence>
<protein>
    <recommendedName>
        <fullName evidence="4">Calmodulin-lysine N-methyltransferase</fullName>
        <ecNumber evidence="3">2.1.1.60</ecNumber>
    </recommendedName>
</protein>
<keyword evidence="11" id="KW-1185">Reference proteome</keyword>
<dbReference type="EC" id="2.1.1.60" evidence="3"/>
<evidence type="ECO:0000313" key="10">
    <source>
        <dbReference type="EMBL" id="CAB9508134.1"/>
    </source>
</evidence>
<dbReference type="Pfam" id="PF10294">
    <property type="entry name" value="Methyltransf_16"/>
    <property type="match status" value="1"/>
</dbReference>
<dbReference type="InterPro" id="IPR025800">
    <property type="entry name" value="CaM-Lys-N-MeTrfase"/>
</dbReference>
<dbReference type="PANTHER" id="PTHR13539">
    <property type="entry name" value="CALMODULIN-LYSINE N-METHYLTRANSFERASE"/>
    <property type="match status" value="1"/>
</dbReference>
<comment type="subcellular location">
    <subcellularLocation>
        <location evidence="2">Cytoplasm</location>
    </subcellularLocation>
    <subcellularLocation>
        <location evidence="1">Nucleus</location>
    </subcellularLocation>
</comment>
<dbReference type="GO" id="GO:0018025">
    <property type="term" value="F:calmodulin-lysine N-methyltransferase activity"/>
    <property type="evidence" value="ECO:0007669"/>
    <property type="project" value="UniProtKB-EC"/>
</dbReference>
<evidence type="ECO:0000256" key="1">
    <source>
        <dbReference type="ARBA" id="ARBA00004123"/>
    </source>
</evidence>
<evidence type="ECO:0000256" key="5">
    <source>
        <dbReference type="ARBA" id="ARBA00022490"/>
    </source>
</evidence>